<keyword evidence="2 4" id="KW-0863">Zinc-finger</keyword>
<dbReference type="Proteomes" id="UP000620124">
    <property type="component" value="Unassembled WGS sequence"/>
</dbReference>
<keyword evidence="3" id="KW-0862">Zinc</keyword>
<dbReference type="PROSITE" id="PS50865">
    <property type="entry name" value="ZF_MYND_2"/>
    <property type="match status" value="1"/>
</dbReference>
<evidence type="ECO:0000256" key="3">
    <source>
        <dbReference type="ARBA" id="ARBA00022833"/>
    </source>
</evidence>
<keyword evidence="1" id="KW-0479">Metal-binding</keyword>
<evidence type="ECO:0000256" key="2">
    <source>
        <dbReference type="ARBA" id="ARBA00022771"/>
    </source>
</evidence>
<evidence type="ECO:0000256" key="1">
    <source>
        <dbReference type="ARBA" id="ARBA00022723"/>
    </source>
</evidence>
<evidence type="ECO:0000313" key="7">
    <source>
        <dbReference type="Proteomes" id="UP000620124"/>
    </source>
</evidence>
<organism evidence="6 7">
    <name type="scientific">Mycena venus</name>
    <dbReference type="NCBI Taxonomy" id="2733690"/>
    <lineage>
        <taxon>Eukaryota</taxon>
        <taxon>Fungi</taxon>
        <taxon>Dikarya</taxon>
        <taxon>Basidiomycota</taxon>
        <taxon>Agaricomycotina</taxon>
        <taxon>Agaricomycetes</taxon>
        <taxon>Agaricomycetidae</taxon>
        <taxon>Agaricales</taxon>
        <taxon>Marasmiineae</taxon>
        <taxon>Mycenaceae</taxon>
        <taxon>Mycena</taxon>
    </lineage>
</organism>
<dbReference type="AlphaFoldDB" id="A0A8H7CLI6"/>
<dbReference type="InterPro" id="IPR046824">
    <property type="entry name" value="Mss51-like_C"/>
</dbReference>
<dbReference type="PANTHER" id="PTHR28069">
    <property type="entry name" value="GH20023P"/>
    <property type="match status" value="1"/>
</dbReference>
<comment type="caution">
    <text evidence="6">The sequence shown here is derived from an EMBL/GenBank/DDBJ whole genome shotgun (WGS) entry which is preliminary data.</text>
</comment>
<evidence type="ECO:0000313" key="6">
    <source>
        <dbReference type="EMBL" id="KAF7340392.1"/>
    </source>
</evidence>
<reference evidence="6" key="1">
    <citation type="submission" date="2020-05" db="EMBL/GenBank/DDBJ databases">
        <title>Mycena genomes resolve the evolution of fungal bioluminescence.</title>
        <authorList>
            <person name="Tsai I.J."/>
        </authorList>
    </citation>
    <scope>NUCLEOTIDE SEQUENCE</scope>
    <source>
        <strain evidence="6">CCC161011</strain>
    </source>
</reference>
<dbReference type="Gene3D" id="6.10.140.2220">
    <property type="match status" value="1"/>
</dbReference>
<sequence length="475" mass="53990">MQEQRPPPLPPLTAQMALACYKCFKDEDVHLSRCSQCLRIAYCSREFDDTIYKLDWKMHKPMCKALSEIEKNRDTFVSLPSEPTKDLTFLNNITQERISNMAAFCVRHVQRELTIFERNLISSEPRCMVCTRTDQLIRIEAAMNGTHTSSSPLIPCPQCGLNFCCSSDHWDAARVLHHAPCEEAFDGISQCEMNMQVREDIKFQNFWTGYADKENISRKYLWRPPRVKSSWTALMGTSWENEFRDEMCQSLGIPVWIPAGPSMLRAASDHLTMAMTILYGLEKLNDDDAWTRKDIITVHIIGANVLEVHCGMVFEEILHRLPQVKTLKLVLCGPDVPGNRSAFDYGTCTECTQRGCKRIQEHAVDTYHAYVQRKGSIFERPDLCIAMNSGASQVSRRTWPETFRTLVQRRIPTLFTSFNREEADAEAALLRAAGATLHAALGPEKNPWGTLHVTPSRHKVYGFSAASGWIAGGFR</sequence>
<keyword evidence="7" id="KW-1185">Reference proteome</keyword>
<dbReference type="EMBL" id="JACAZI010000019">
    <property type="protein sequence ID" value="KAF7340392.1"/>
    <property type="molecule type" value="Genomic_DNA"/>
</dbReference>
<accession>A0A8H7CLI6</accession>
<evidence type="ECO:0000256" key="4">
    <source>
        <dbReference type="PROSITE-ProRule" id="PRU00134"/>
    </source>
</evidence>
<feature type="domain" description="MYND-type" evidence="5">
    <location>
        <begin position="20"/>
        <end position="63"/>
    </location>
</feature>
<dbReference type="Pfam" id="PF01753">
    <property type="entry name" value="zf-MYND"/>
    <property type="match status" value="1"/>
</dbReference>
<name>A0A8H7CLI6_9AGAR</name>
<dbReference type="InterPro" id="IPR002893">
    <property type="entry name" value="Znf_MYND"/>
</dbReference>
<dbReference type="PROSITE" id="PS51257">
    <property type="entry name" value="PROKAR_LIPOPROTEIN"/>
    <property type="match status" value="1"/>
</dbReference>
<protein>
    <submittedName>
        <fullName evidence="6">Zinc finger mynd domain-containing protein 17</fullName>
    </submittedName>
</protein>
<dbReference type="Pfam" id="PF20179">
    <property type="entry name" value="MSS51_C"/>
    <property type="match status" value="1"/>
</dbReference>
<dbReference type="SUPFAM" id="SSF144232">
    <property type="entry name" value="HIT/MYND zinc finger-like"/>
    <property type="match status" value="1"/>
</dbReference>
<proteinExistence type="predicted"/>
<gene>
    <name evidence="6" type="ORF">MVEN_01958700</name>
</gene>
<dbReference type="OrthoDB" id="432970at2759"/>
<evidence type="ECO:0000259" key="5">
    <source>
        <dbReference type="PROSITE" id="PS50865"/>
    </source>
</evidence>
<dbReference type="GO" id="GO:0008270">
    <property type="term" value="F:zinc ion binding"/>
    <property type="evidence" value="ECO:0007669"/>
    <property type="project" value="UniProtKB-KW"/>
</dbReference>